<evidence type="ECO:0000256" key="6">
    <source>
        <dbReference type="ARBA" id="ARBA00022670"/>
    </source>
</evidence>
<keyword evidence="13" id="KW-0865">Zymogen</keyword>
<evidence type="ECO:0000256" key="14">
    <source>
        <dbReference type="ARBA" id="ARBA00023180"/>
    </source>
</evidence>
<reference evidence="18" key="1">
    <citation type="submission" date="2016-03" db="EMBL/GenBank/DDBJ databases">
        <authorList>
            <person name="Guldener U."/>
        </authorList>
    </citation>
    <scope>NUCLEOTIDE SEQUENCE [LARGE SCALE GENOMIC DNA]</scope>
</reference>
<keyword evidence="8" id="KW-0732">Signal</keyword>
<dbReference type="PROSITE" id="PS51695">
    <property type="entry name" value="SEDOLISIN"/>
    <property type="match status" value="1"/>
</dbReference>
<comment type="subcellular location">
    <subcellularLocation>
        <location evidence="3">Secreted</location>
        <location evidence="3">Extracellular space</location>
    </subcellularLocation>
</comment>
<comment type="function">
    <text evidence="2">Secreted tripeptidyl-peptidase which degrades proteins at acidic pHs and is involved in virulence.</text>
</comment>
<keyword evidence="12" id="KW-0843">Virulence</keyword>
<name>A0A1E1LXT1_RHYSE</name>
<dbReference type="CDD" id="cd11377">
    <property type="entry name" value="Pro-peptidase_S53"/>
    <property type="match status" value="1"/>
</dbReference>
<evidence type="ECO:0000256" key="11">
    <source>
        <dbReference type="ARBA" id="ARBA00022837"/>
    </source>
</evidence>
<dbReference type="Proteomes" id="UP000177625">
    <property type="component" value="Unassembled WGS sequence"/>
</dbReference>
<evidence type="ECO:0000256" key="4">
    <source>
        <dbReference type="ARBA" id="ARBA00012462"/>
    </source>
</evidence>
<evidence type="ECO:0000256" key="13">
    <source>
        <dbReference type="ARBA" id="ARBA00023145"/>
    </source>
</evidence>
<sequence>MACHDEMTVLNGLETDVNLAVLKMKACNFLVFASYALSSPLQSKNNTHVRKDIHPIPTGWRKIGPADYRSTIQLDIALISQDAPQLERHISEVSNPHHQRYGQHLSADELRSFMSPAADVIRHVEEWLQENGVSEFRYNSARDWIKTAPVSLDKVERLLNTKYSVYNHQENNITTVRTNEWSLPSYLHDYILTVQPTNSFLLLKPPKAIPRQYTRSEAPIAVRKSESTRDDHNLGGVVPSYDELAAGDLEELGHVSIPVWKDLSANPTLKEACNQDAISALCISFLYGTANYHLQSPEKIKIGLVNYLGEDTNETDINTYLESYVGDAANDGAAYKIQTHIVNEQENEANFPSDPHQTVSGVGLEAALDAETLIGLTHPIPITAYNVGGRPPFLPTIGYEENINEPYLAWINYMLSLPQEDLPHVVTSSYGEPEQTVPLAYAQKVCQGFAQLGARGVSIIFASGDDGIGKDGNCFSNDGENRSTFLPVFPASCPFVTSVGGTRGLEPEIAAFNARTGYVTGGGFSNYFPRPRWQDVAVTDYLRYRLEPQKYEGLFNSGGRGIPDVAATSYHYAIIHKGESHLSDGTSAASPTFASIIALLDDALLAEGRPPLGFLNPWIYSEGFRGFTDIIYGSNSGCNTTGFPALEGWDPVTGFGTPNFPKLKDLALQYRYRSTRPWYYG</sequence>
<keyword evidence="5" id="KW-0964">Secreted</keyword>
<dbReference type="InterPro" id="IPR036852">
    <property type="entry name" value="Peptidase_S8/S53_dom_sf"/>
</dbReference>
<evidence type="ECO:0000256" key="2">
    <source>
        <dbReference type="ARBA" id="ARBA00002451"/>
    </source>
</evidence>
<evidence type="ECO:0000256" key="8">
    <source>
        <dbReference type="ARBA" id="ARBA00022729"/>
    </source>
</evidence>
<evidence type="ECO:0000256" key="15">
    <source>
        <dbReference type="PROSITE-ProRule" id="PRU01032"/>
    </source>
</evidence>
<feature type="domain" description="Peptidase S53" evidence="16">
    <location>
        <begin position="277"/>
        <end position="670"/>
    </location>
</feature>
<feature type="binding site" evidence="15">
    <location>
        <position position="648"/>
    </location>
    <ligand>
        <name>Ca(2+)</name>
        <dbReference type="ChEBI" id="CHEBI:29108"/>
    </ligand>
</feature>
<feature type="active site" description="Charge relay system" evidence="15">
    <location>
        <position position="365"/>
    </location>
</feature>
<organism evidence="17 18">
    <name type="scientific">Rhynchosporium secalis</name>
    <name type="common">Barley scald fungus</name>
    <dbReference type="NCBI Taxonomy" id="38038"/>
    <lineage>
        <taxon>Eukaryota</taxon>
        <taxon>Fungi</taxon>
        <taxon>Dikarya</taxon>
        <taxon>Ascomycota</taxon>
        <taxon>Pezizomycotina</taxon>
        <taxon>Leotiomycetes</taxon>
        <taxon>Helotiales</taxon>
        <taxon>Ploettnerulaceae</taxon>
        <taxon>Rhynchosporium</taxon>
    </lineage>
</organism>
<evidence type="ECO:0000313" key="17">
    <source>
        <dbReference type="EMBL" id="CZT41677.1"/>
    </source>
</evidence>
<dbReference type="GO" id="GO:0046872">
    <property type="term" value="F:metal ion binding"/>
    <property type="evidence" value="ECO:0007669"/>
    <property type="project" value="UniProtKB-UniRule"/>
</dbReference>
<dbReference type="Gene3D" id="3.40.50.200">
    <property type="entry name" value="Peptidase S8/S53 domain"/>
    <property type="match status" value="1"/>
</dbReference>
<feature type="binding site" evidence="15">
    <location>
        <position position="650"/>
    </location>
    <ligand>
        <name>Ca(2+)</name>
        <dbReference type="ChEBI" id="CHEBI:29108"/>
    </ligand>
</feature>
<dbReference type="AlphaFoldDB" id="A0A1E1LXT1"/>
<evidence type="ECO:0000256" key="5">
    <source>
        <dbReference type="ARBA" id="ARBA00022525"/>
    </source>
</evidence>
<dbReference type="PANTHER" id="PTHR14218">
    <property type="entry name" value="PROTEASE S8 TRIPEPTIDYL PEPTIDASE I CLN2"/>
    <property type="match status" value="1"/>
</dbReference>
<dbReference type="SUPFAM" id="SSF52743">
    <property type="entry name" value="Subtilisin-like"/>
    <property type="match status" value="1"/>
</dbReference>
<accession>A0A1E1LXT1</accession>
<dbReference type="CDD" id="cd04056">
    <property type="entry name" value="Peptidases_S53"/>
    <property type="match status" value="1"/>
</dbReference>
<feature type="active site" description="Charge relay system" evidence="15">
    <location>
        <position position="369"/>
    </location>
</feature>
<evidence type="ECO:0000256" key="7">
    <source>
        <dbReference type="ARBA" id="ARBA00022723"/>
    </source>
</evidence>
<evidence type="ECO:0000256" key="12">
    <source>
        <dbReference type="ARBA" id="ARBA00023026"/>
    </source>
</evidence>
<dbReference type="EC" id="3.4.14.10" evidence="4"/>
<dbReference type="GO" id="GO:0005576">
    <property type="term" value="C:extracellular region"/>
    <property type="evidence" value="ECO:0007669"/>
    <property type="project" value="UniProtKB-SubCell"/>
</dbReference>
<evidence type="ECO:0000259" key="16">
    <source>
        <dbReference type="PROSITE" id="PS51695"/>
    </source>
</evidence>
<dbReference type="GO" id="GO:0006508">
    <property type="term" value="P:proteolysis"/>
    <property type="evidence" value="ECO:0007669"/>
    <property type="project" value="UniProtKB-KW"/>
</dbReference>
<dbReference type="InterPro" id="IPR030400">
    <property type="entry name" value="Sedolisin_dom"/>
</dbReference>
<dbReference type="GO" id="GO:0008240">
    <property type="term" value="F:tripeptidyl-peptidase activity"/>
    <property type="evidence" value="ECO:0007669"/>
    <property type="project" value="UniProtKB-EC"/>
</dbReference>
<protein>
    <recommendedName>
        <fullName evidence="4">tripeptidyl-peptidase II</fullName>
        <ecNumber evidence="4">3.4.14.10</ecNumber>
    </recommendedName>
</protein>
<keyword evidence="10 15" id="KW-0720">Serine protease</keyword>
<keyword evidence="9 15" id="KW-0378">Hydrolase</keyword>
<dbReference type="FunFam" id="3.40.50.200:FF:000015">
    <property type="entry name" value="Tripeptidyl peptidase A"/>
    <property type="match status" value="1"/>
</dbReference>
<feature type="binding site" evidence="15">
    <location>
        <position position="630"/>
    </location>
    <ligand>
        <name>Ca(2+)</name>
        <dbReference type="ChEBI" id="CHEBI:29108"/>
    </ligand>
</feature>
<keyword evidence="18" id="KW-1185">Reference proteome</keyword>
<comment type="cofactor">
    <cofactor evidence="15">
        <name>Ca(2+)</name>
        <dbReference type="ChEBI" id="CHEBI:29108"/>
    </cofactor>
    <text evidence="15">Binds 1 Ca(2+) ion per subunit.</text>
</comment>
<keyword evidence="14" id="KW-0325">Glycoprotein</keyword>
<evidence type="ECO:0000256" key="10">
    <source>
        <dbReference type="ARBA" id="ARBA00022825"/>
    </source>
</evidence>
<evidence type="ECO:0000256" key="3">
    <source>
        <dbReference type="ARBA" id="ARBA00004239"/>
    </source>
</evidence>
<evidence type="ECO:0000313" key="18">
    <source>
        <dbReference type="Proteomes" id="UP000177625"/>
    </source>
</evidence>
<proteinExistence type="predicted"/>
<keyword evidence="7 15" id="KW-0479">Metal-binding</keyword>
<gene>
    <name evidence="17" type="ORF">RSE6_01441</name>
</gene>
<dbReference type="Pfam" id="PF09286">
    <property type="entry name" value="Pro-kuma_activ"/>
    <property type="match status" value="1"/>
</dbReference>
<dbReference type="SMART" id="SM00944">
    <property type="entry name" value="Pro-kuma_activ"/>
    <property type="match status" value="1"/>
</dbReference>
<keyword evidence="6 15" id="KW-0645">Protease</keyword>
<dbReference type="EMBL" id="FJVC01000042">
    <property type="protein sequence ID" value="CZT41677.1"/>
    <property type="molecule type" value="Genomic_DNA"/>
</dbReference>
<dbReference type="GO" id="GO:0004252">
    <property type="term" value="F:serine-type endopeptidase activity"/>
    <property type="evidence" value="ECO:0007669"/>
    <property type="project" value="UniProtKB-UniRule"/>
</dbReference>
<keyword evidence="11 15" id="KW-0106">Calcium</keyword>
<dbReference type="PANTHER" id="PTHR14218:SF39">
    <property type="entry name" value="PEPTIDASE S53 DOMAIN-CONTAINING PROTEIN"/>
    <property type="match status" value="1"/>
</dbReference>
<feature type="binding site" evidence="15">
    <location>
        <position position="629"/>
    </location>
    <ligand>
        <name>Ca(2+)</name>
        <dbReference type="ChEBI" id="CHEBI:29108"/>
    </ligand>
</feature>
<comment type="catalytic activity">
    <reaction evidence="1">
        <text>Release of an N-terminal tripeptide from a polypeptide.</text>
        <dbReference type="EC" id="3.4.14.10"/>
    </reaction>
</comment>
<evidence type="ECO:0000256" key="9">
    <source>
        <dbReference type="ARBA" id="ARBA00022801"/>
    </source>
</evidence>
<evidence type="ECO:0000256" key="1">
    <source>
        <dbReference type="ARBA" id="ARBA00001910"/>
    </source>
</evidence>
<dbReference type="SUPFAM" id="SSF54897">
    <property type="entry name" value="Protease propeptides/inhibitors"/>
    <property type="match status" value="1"/>
</dbReference>
<dbReference type="InterPro" id="IPR050819">
    <property type="entry name" value="Tripeptidyl-peptidase_I"/>
</dbReference>
<dbReference type="InterPro" id="IPR015366">
    <property type="entry name" value="S53_propep"/>
</dbReference>
<feature type="active site" description="Charge relay system" evidence="15">
    <location>
        <position position="587"/>
    </location>
</feature>